<keyword evidence="3" id="KW-1185">Reference proteome</keyword>
<comment type="caution">
    <text evidence="2">The sequence shown here is derived from an EMBL/GenBank/DDBJ whole genome shotgun (WGS) entry which is preliminary data.</text>
</comment>
<dbReference type="AlphaFoldDB" id="A0AA39SWI7"/>
<accession>A0AA39SWI7</accession>
<feature type="compositionally biased region" description="Acidic residues" evidence="1">
    <location>
        <begin position="7"/>
        <end position="21"/>
    </location>
</feature>
<organism evidence="2 3">
    <name type="scientific">Acer saccharum</name>
    <name type="common">Sugar maple</name>
    <dbReference type="NCBI Taxonomy" id="4024"/>
    <lineage>
        <taxon>Eukaryota</taxon>
        <taxon>Viridiplantae</taxon>
        <taxon>Streptophyta</taxon>
        <taxon>Embryophyta</taxon>
        <taxon>Tracheophyta</taxon>
        <taxon>Spermatophyta</taxon>
        <taxon>Magnoliopsida</taxon>
        <taxon>eudicotyledons</taxon>
        <taxon>Gunneridae</taxon>
        <taxon>Pentapetalae</taxon>
        <taxon>rosids</taxon>
        <taxon>malvids</taxon>
        <taxon>Sapindales</taxon>
        <taxon>Sapindaceae</taxon>
        <taxon>Hippocastanoideae</taxon>
        <taxon>Acereae</taxon>
        <taxon>Acer</taxon>
    </lineage>
</organism>
<gene>
    <name evidence="2" type="ORF">LWI29_013631</name>
</gene>
<dbReference type="Proteomes" id="UP001168877">
    <property type="component" value="Unassembled WGS sequence"/>
</dbReference>
<evidence type="ECO:0000256" key="1">
    <source>
        <dbReference type="SAM" id="MobiDB-lite"/>
    </source>
</evidence>
<evidence type="ECO:0000313" key="3">
    <source>
        <dbReference type="Proteomes" id="UP001168877"/>
    </source>
</evidence>
<protein>
    <recommendedName>
        <fullName evidence="4">DOMON domain-containing protein</fullName>
    </recommendedName>
</protein>
<dbReference type="EMBL" id="JAUESC010000003">
    <property type="protein sequence ID" value="KAK0600306.1"/>
    <property type="molecule type" value="Genomic_DNA"/>
</dbReference>
<name>A0AA39SWI7_ACESA</name>
<evidence type="ECO:0000313" key="2">
    <source>
        <dbReference type="EMBL" id="KAK0600306.1"/>
    </source>
</evidence>
<reference evidence="2" key="1">
    <citation type="journal article" date="2022" name="Plant J.">
        <title>Strategies of tolerance reflected in two North American maple genomes.</title>
        <authorList>
            <person name="McEvoy S.L."/>
            <person name="Sezen U.U."/>
            <person name="Trouern-Trend A."/>
            <person name="McMahon S.M."/>
            <person name="Schaberg P.G."/>
            <person name="Yang J."/>
            <person name="Wegrzyn J.L."/>
            <person name="Swenson N.G."/>
        </authorList>
    </citation>
    <scope>NUCLEOTIDE SEQUENCE</scope>
    <source>
        <strain evidence="2">NS2018</strain>
    </source>
</reference>
<proteinExistence type="predicted"/>
<feature type="region of interest" description="Disordered" evidence="1">
    <location>
        <begin position="1"/>
        <end position="21"/>
    </location>
</feature>
<sequence>MYRGNDLEDEEMNDDELSEEDDTKIDEEFYEAIKILVMTVQAVIHVVNEFRVFEAGRQIERPLNPRRINNVFGYNYIHRALNDDPAIFRRGPVTVFILALFSLLSTTSQHSTCSEAFTKLKEEREMSHCMKLPVLGSEFAWNYHDLDHTTRIDIFFGTRLHAEIGWLAWGVNPTNELKNDQYSGHHRKIRLSNGALAIDTYNVTGSTKVGCGLQPSKIVLIF</sequence>
<reference evidence="2" key="2">
    <citation type="submission" date="2023-06" db="EMBL/GenBank/DDBJ databases">
        <authorList>
            <person name="Swenson N.G."/>
            <person name="Wegrzyn J.L."/>
            <person name="Mcevoy S.L."/>
        </authorList>
    </citation>
    <scope>NUCLEOTIDE SEQUENCE</scope>
    <source>
        <strain evidence="2">NS2018</strain>
        <tissue evidence="2">Leaf</tissue>
    </source>
</reference>
<evidence type="ECO:0008006" key="4">
    <source>
        <dbReference type="Google" id="ProtNLM"/>
    </source>
</evidence>